<dbReference type="SUPFAM" id="SSF48452">
    <property type="entry name" value="TPR-like"/>
    <property type="match status" value="1"/>
</dbReference>
<keyword evidence="1" id="KW-0812">Transmembrane</keyword>
<comment type="caution">
    <text evidence="2">The sequence shown here is derived from an EMBL/GenBank/DDBJ whole genome shotgun (WGS) entry which is preliminary data.</text>
</comment>
<gene>
    <name evidence="2" type="ORF">DXX92_17295</name>
</gene>
<accession>A0A3E0UKY4</accession>
<keyword evidence="1" id="KW-0472">Membrane</keyword>
<organism evidence="2 3">
    <name type="scientific">Thalassotalea euphylliae</name>
    <dbReference type="NCBI Taxonomy" id="1655234"/>
    <lineage>
        <taxon>Bacteria</taxon>
        <taxon>Pseudomonadati</taxon>
        <taxon>Pseudomonadota</taxon>
        <taxon>Gammaproteobacteria</taxon>
        <taxon>Alteromonadales</taxon>
        <taxon>Colwelliaceae</taxon>
        <taxon>Thalassotalea</taxon>
    </lineage>
</organism>
<keyword evidence="1" id="KW-1133">Transmembrane helix</keyword>
<evidence type="ECO:0000256" key="1">
    <source>
        <dbReference type="SAM" id="Phobius"/>
    </source>
</evidence>
<dbReference type="InterPro" id="IPR029058">
    <property type="entry name" value="AB_hydrolase_fold"/>
</dbReference>
<dbReference type="Gene3D" id="3.40.50.1820">
    <property type="entry name" value="alpha/beta hydrolase"/>
    <property type="match status" value="1"/>
</dbReference>
<proteinExistence type="predicted"/>
<feature type="transmembrane region" description="Helical" evidence="1">
    <location>
        <begin position="21"/>
        <end position="41"/>
    </location>
</feature>
<dbReference type="SUPFAM" id="SSF53474">
    <property type="entry name" value="alpha/beta-Hydrolases"/>
    <property type="match status" value="1"/>
</dbReference>
<dbReference type="Gene3D" id="1.25.40.10">
    <property type="entry name" value="Tetratricopeptide repeat domain"/>
    <property type="match status" value="1"/>
</dbReference>
<reference evidence="2 3" key="1">
    <citation type="submission" date="2018-08" db="EMBL/GenBank/DDBJ databases">
        <title>Thalassotalea euphylliae genome.</title>
        <authorList>
            <person name="Summers S."/>
            <person name="Rice S.A."/>
            <person name="Freckelton M.L."/>
            <person name="Nedved B.T."/>
            <person name="Hadfield M.G."/>
        </authorList>
    </citation>
    <scope>NUCLEOTIDE SEQUENCE [LARGE SCALE GENOMIC DNA]</scope>
    <source>
        <strain evidence="2 3">H2</strain>
    </source>
</reference>
<name>A0A3E0UKY4_9GAMM</name>
<dbReference type="OrthoDB" id="9784036at2"/>
<evidence type="ECO:0000313" key="2">
    <source>
        <dbReference type="EMBL" id="REL36925.1"/>
    </source>
</evidence>
<dbReference type="Proteomes" id="UP000256999">
    <property type="component" value="Unassembled WGS sequence"/>
</dbReference>
<dbReference type="AlphaFoldDB" id="A0A3E0UKY4"/>
<dbReference type="InterPro" id="IPR011990">
    <property type="entry name" value="TPR-like_helical_dom_sf"/>
</dbReference>
<evidence type="ECO:0000313" key="3">
    <source>
        <dbReference type="Proteomes" id="UP000256999"/>
    </source>
</evidence>
<dbReference type="RefSeq" id="WP_116001911.1">
    <property type="nucleotide sequence ID" value="NZ_QUOV01000001.1"/>
</dbReference>
<protein>
    <recommendedName>
        <fullName evidence="4">Esterase</fullName>
    </recommendedName>
</protein>
<evidence type="ECO:0008006" key="4">
    <source>
        <dbReference type="Google" id="ProtNLM"/>
    </source>
</evidence>
<sequence length="414" mass="46361">MQTVNKAFPIISRRVVKFDSYLMLAILCVILGAISLLSLSVRATEISALNPIEELTISSELVDAPVIYNVTLPASYQSKADKHYVLLFDIHPRSQPMHAGMHDWMSHNGAWPWLETIIVTPKNYNEAFAAIYAEYVEGTSTKLLDYFAQDLLPNIAKNYRLNGFKIYSGFTGNAAVGLGLLLDQPDLFNAYILASPTLNNHPLKLAEKIEKQFSKLPNQPRYVALSMSDSSYDKSHLAAFEQVTAQMTLLAPEHTQVSVRRFDGNYYMTQPVLATSYAIEEIFNDVHQALTPDSTIAKQGADAILAHYQFLSNEKYGFEVSALNSLKALAKSKLDNDPESAIAILQKAVKHYPESAFAHEALAASYFQLKDYKQAVAEQKLAVAHAKDLVPYWQRTYQEKLSKYQQTLNNHAAE</sequence>
<dbReference type="EMBL" id="QUOV01000001">
    <property type="protein sequence ID" value="REL36925.1"/>
    <property type="molecule type" value="Genomic_DNA"/>
</dbReference>